<organism evidence="3 4">
    <name type="scientific">Cinchona calisaya</name>
    <dbReference type="NCBI Taxonomy" id="153742"/>
    <lineage>
        <taxon>Eukaryota</taxon>
        <taxon>Viridiplantae</taxon>
        <taxon>Streptophyta</taxon>
        <taxon>Embryophyta</taxon>
        <taxon>Tracheophyta</taxon>
        <taxon>Spermatophyta</taxon>
        <taxon>Magnoliopsida</taxon>
        <taxon>eudicotyledons</taxon>
        <taxon>Gunneridae</taxon>
        <taxon>Pentapetalae</taxon>
        <taxon>asterids</taxon>
        <taxon>lamiids</taxon>
        <taxon>Gentianales</taxon>
        <taxon>Rubiaceae</taxon>
        <taxon>Cinchonoideae</taxon>
        <taxon>Cinchoneae</taxon>
        <taxon>Cinchona</taxon>
    </lineage>
</organism>
<keyword evidence="2" id="KW-0732">Signal</keyword>
<keyword evidence="4" id="KW-1185">Reference proteome</keyword>
<comment type="caution">
    <text evidence="3">The sequence shown here is derived from an EMBL/GenBank/DDBJ whole genome shotgun (WGS) entry which is preliminary data.</text>
</comment>
<name>A0ABD3ANL7_9GENT</name>
<protein>
    <submittedName>
        <fullName evidence="3">Uncharacterized protein</fullName>
    </submittedName>
</protein>
<feature type="signal peptide" evidence="2">
    <location>
        <begin position="1"/>
        <end position="19"/>
    </location>
</feature>
<reference evidence="3 4" key="1">
    <citation type="submission" date="2024-11" db="EMBL/GenBank/DDBJ databases">
        <title>A near-complete genome assembly of Cinchona calisaya.</title>
        <authorList>
            <person name="Lian D.C."/>
            <person name="Zhao X.W."/>
            <person name="Wei L."/>
        </authorList>
    </citation>
    <scope>NUCLEOTIDE SEQUENCE [LARGE SCALE GENOMIC DNA]</scope>
    <source>
        <tissue evidence="3">Nenye</tissue>
    </source>
</reference>
<sequence>MRYLVVIVLFYLLVIVITSVCKDASSAPSLVFHPGRRAIEKWSLSYKNEQGDHSLKSFSLGSIKQAAGRGVKSTNQENSNAYSTEKQNSSSKDVEDIVYHIDYHGATTHPTPTPKHPKP</sequence>
<proteinExistence type="predicted"/>
<accession>A0ABD3ANL7</accession>
<dbReference type="AlphaFoldDB" id="A0ABD3ANL7"/>
<dbReference type="EMBL" id="JBJUIK010000003">
    <property type="protein sequence ID" value="KAL3532765.1"/>
    <property type="molecule type" value="Genomic_DNA"/>
</dbReference>
<evidence type="ECO:0000256" key="1">
    <source>
        <dbReference type="SAM" id="MobiDB-lite"/>
    </source>
</evidence>
<feature type="compositionally biased region" description="Polar residues" evidence="1">
    <location>
        <begin position="72"/>
        <end position="91"/>
    </location>
</feature>
<feature type="region of interest" description="Disordered" evidence="1">
    <location>
        <begin position="68"/>
        <end position="93"/>
    </location>
</feature>
<evidence type="ECO:0000313" key="4">
    <source>
        <dbReference type="Proteomes" id="UP001630127"/>
    </source>
</evidence>
<feature type="chain" id="PRO_5044752532" evidence="2">
    <location>
        <begin position="20"/>
        <end position="119"/>
    </location>
</feature>
<gene>
    <name evidence="3" type="ORF">ACH5RR_006286</name>
</gene>
<evidence type="ECO:0000313" key="3">
    <source>
        <dbReference type="EMBL" id="KAL3532765.1"/>
    </source>
</evidence>
<evidence type="ECO:0000256" key="2">
    <source>
        <dbReference type="SAM" id="SignalP"/>
    </source>
</evidence>
<dbReference type="Proteomes" id="UP001630127">
    <property type="component" value="Unassembled WGS sequence"/>
</dbReference>